<feature type="transmembrane region" description="Helical" evidence="1">
    <location>
        <begin position="12"/>
        <end position="33"/>
    </location>
</feature>
<sequence>MSARFESTTITTAIPEPASLGLLAIGGLVMLGGRRRRNR</sequence>
<dbReference type="Proteomes" id="UP001575105">
    <property type="component" value="Unassembled WGS sequence"/>
</dbReference>
<organism evidence="3 4">
    <name type="scientific">Natronomicrosphaera hydrolytica</name>
    <dbReference type="NCBI Taxonomy" id="3242702"/>
    <lineage>
        <taxon>Bacteria</taxon>
        <taxon>Pseudomonadati</taxon>
        <taxon>Planctomycetota</taxon>
        <taxon>Phycisphaerae</taxon>
        <taxon>Phycisphaerales</taxon>
        <taxon>Phycisphaeraceae</taxon>
        <taxon>Natronomicrosphaera</taxon>
    </lineage>
</organism>
<protein>
    <submittedName>
        <fullName evidence="3">PEP-CTERM sorting domain-containing protein</fullName>
    </submittedName>
</protein>
<dbReference type="RefSeq" id="WP_425346429.1">
    <property type="nucleotide sequence ID" value="NZ_JBGUBD010000009.1"/>
</dbReference>
<reference evidence="3 4" key="1">
    <citation type="submission" date="2024-08" db="EMBL/GenBank/DDBJ databases">
        <title>Whole-genome sequencing of halo(alkali)philic microorganisms from hypersaline lakes.</title>
        <authorList>
            <person name="Sorokin D.Y."/>
            <person name="Merkel A.Y."/>
            <person name="Messina E."/>
            <person name="Yakimov M."/>
        </authorList>
    </citation>
    <scope>NUCLEOTIDE SEQUENCE [LARGE SCALE GENOMIC DNA]</scope>
    <source>
        <strain evidence="3 4">AB-hyl4</strain>
    </source>
</reference>
<gene>
    <name evidence="3" type="ORF">ACERK3_14565</name>
</gene>
<accession>A0ABV4U7D7</accession>
<name>A0ABV4U7D7_9BACT</name>
<evidence type="ECO:0000256" key="1">
    <source>
        <dbReference type="SAM" id="Phobius"/>
    </source>
</evidence>
<comment type="caution">
    <text evidence="3">The sequence shown here is derived from an EMBL/GenBank/DDBJ whole genome shotgun (WGS) entry which is preliminary data.</text>
</comment>
<evidence type="ECO:0000313" key="3">
    <source>
        <dbReference type="EMBL" id="MFA9479509.1"/>
    </source>
</evidence>
<keyword evidence="1" id="KW-1133">Transmembrane helix</keyword>
<keyword evidence="4" id="KW-1185">Reference proteome</keyword>
<proteinExistence type="predicted"/>
<dbReference type="InterPro" id="IPR013424">
    <property type="entry name" value="Ice-binding_C"/>
</dbReference>
<dbReference type="NCBIfam" id="TIGR02595">
    <property type="entry name" value="PEP_CTERM"/>
    <property type="match status" value="1"/>
</dbReference>
<dbReference type="EMBL" id="JBGUBD010000009">
    <property type="protein sequence ID" value="MFA9479509.1"/>
    <property type="molecule type" value="Genomic_DNA"/>
</dbReference>
<dbReference type="Pfam" id="PF07589">
    <property type="entry name" value="PEP-CTERM"/>
    <property type="match status" value="1"/>
</dbReference>
<evidence type="ECO:0000313" key="4">
    <source>
        <dbReference type="Proteomes" id="UP001575105"/>
    </source>
</evidence>
<feature type="domain" description="Ice-binding protein C-terminal" evidence="2">
    <location>
        <begin position="13"/>
        <end position="36"/>
    </location>
</feature>
<keyword evidence="1" id="KW-0472">Membrane</keyword>
<keyword evidence="1" id="KW-0812">Transmembrane</keyword>
<evidence type="ECO:0000259" key="2">
    <source>
        <dbReference type="Pfam" id="PF07589"/>
    </source>
</evidence>